<dbReference type="AlphaFoldDB" id="A0A895XTQ8"/>
<dbReference type="EMBL" id="CP070496">
    <property type="protein sequence ID" value="QSB05906.1"/>
    <property type="molecule type" value="Genomic_DNA"/>
</dbReference>
<dbReference type="InterPro" id="IPR004183">
    <property type="entry name" value="Xdiol_dOase_suB"/>
</dbReference>
<reference evidence="7" key="1">
    <citation type="submission" date="2021-02" db="EMBL/GenBank/DDBJ databases">
        <title>Natronoglycomyces albus gen. nov., sp. nov, a haloalkaliphilic actinobacterium from a soda solonchak soil.</title>
        <authorList>
            <person name="Sorokin D.Y."/>
            <person name="Khijniak T.V."/>
            <person name="Zakharycheva A.P."/>
            <person name="Boueva O.V."/>
            <person name="Ariskina E.V."/>
            <person name="Hahnke R.L."/>
            <person name="Bunk B."/>
            <person name="Sproer C."/>
            <person name="Schumann P."/>
            <person name="Evtushenko L.I."/>
            <person name="Kublanov I.V."/>
        </authorList>
    </citation>
    <scope>NUCLEOTIDE SEQUENCE</scope>
    <source>
        <strain evidence="7">DSM 106290</strain>
    </source>
</reference>
<evidence type="ECO:0000256" key="2">
    <source>
        <dbReference type="ARBA" id="ARBA00007581"/>
    </source>
</evidence>
<keyword evidence="7" id="KW-0223">Dioxygenase</keyword>
<dbReference type="CDD" id="cd07363">
    <property type="entry name" value="45_DOPA_Dioxygenase"/>
    <property type="match status" value="1"/>
</dbReference>
<evidence type="ECO:0000256" key="5">
    <source>
        <dbReference type="ARBA" id="ARBA00023002"/>
    </source>
</evidence>
<keyword evidence="4" id="KW-0862">Zinc</keyword>
<comment type="similarity">
    <text evidence="2">Belongs to the DODA-type extradiol aromatic ring-opening dioxygenase family.</text>
</comment>
<dbReference type="SUPFAM" id="SSF53213">
    <property type="entry name" value="LigB-like"/>
    <property type="match status" value="1"/>
</dbReference>
<dbReference type="PANTHER" id="PTHR30096">
    <property type="entry name" value="4,5-DOPA DIOXYGENASE EXTRADIOL-LIKE PROTEIN"/>
    <property type="match status" value="1"/>
</dbReference>
<dbReference type="GO" id="GO:0008198">
    <property type="term" value="F:ferrous iron binding"/>
    <property type="evidence" value="ECO:0007669"/>
    <property type="project" value="InterPro"/>
</dbReference>
<evidence type="ECO:0000256" key="3">
    <source>
        <dbReference type="ARBA" id="ARBA00022723"/>
    </source>
</evidence>
<gene>
    <name evidence="7" type="ORF">JQS30_02985</name>
</gene>
<accession>A0A895XTQ8</accession>
<dbReference type="PANTHER" id="PTHR30096:SF0">
    <property type="entry name" value="4,5-DOPA DIOXYGENASE EXTRADIOL-LIKE PROTEIN"/>
    <property type="match status" value="1"/>
</dbReference>
<comment type="cofactor">
    <cofactor evidence="1">
        <name>Zn(2+)</name>
        <dbReference type="ChEBI" id="CHEBI:29105"/>
    </cofactor>
</comment>
<sequence>MLTTAQPIKAYADFLPAARTASASTEEWTETDPALPSVYLSHGAPPLLTEADWIAQLFALAQSMPKPRGIVIISAHWEAAPVALTASGGDLVYDFSGFHPVYRELTYATPDSTRLAQRVAAAMPDGEPVHQHVSRGLDHGAWVPLMAMYPNADVPVVQMSIPTHDPHQLLDLGRRLGHLRDEGVLVIGSGFMTHGLPFLDRDAIAGIQVPSWSREFDAWAAEALSTGDIEALANYRAIAPGVSYAHPTVDHFVPLFVTFGAATKIEQPAQTAIDGFWMGLSKRTFVLK</sequence>
<dbReference type="Gene3D" id="3.40.830.10">
    <property type="entry name" value="LigB-like"/>
    <property type="match status" value="1"/>
</dbReference>
<dbReference type="Proteomes" id="UP000662939">
    <property type="component" value="Chromosome"/>
</dbReference>
<evidence type="ECO:0000313" key="7">
    <source>
        <dbReference type="EMBL" id="QSB05906.1"/>
    </source>
</evidence>
<dbReference type="GO" id="GO:0016702">
    <property type="term" value="F:oxidoreductase activity, acting on single donors with incorporation of molecular oxygen, incorporation of two atoms of oxygen"/>
    <property type="evidence" value="ECO:0007669"/>
    <property type="project" value="UniProtKB-ARBA"/>
</dbReference>
<dbReference type="GO" id="GO:0008270">
    <property type="term" value="F:zinc ion binding"/>
    <property type="evidence" value="ECO:0007669"/>
    <property type="project" value="InterPro"/>
</dbReference>
<dbReference type="InterPro" id="IPR014436">
    <property type="entry name" value="Extradiol_dOase_DODA"/>
</dbReference>
<dbReference type="PIRSF" id="PIRSF006157">
    <property type="entry name" value="Doxgns_DODA"/>
    <property type="match status" value="1"/>
</dbReference>
<dbReference type="Pfam" id="PF02900">
    <property type="entry name" value="LigB"/>
    <property type="match status" value="1"/>
</dbReference>
<protein>
    <submittedName>
        <fullName evidence="7">Dioxygenase</fullName>
    </submittedName>
</protein>
<evidence type="ECO:0000313" key="8">
    <source>
        <dbReference type="Proteomes" id="UP000662939"/>
    </source>
</evidence>
<feature type="domain" description="Extradiol ring-cleavage dioxygenase class III enzyme subunit B" evidence="6">
    <location>
        <begin position="63"/>
        <end position="264"/>
    </location>
</feature>
<keyword evidence="8" id="KW-1185">Reference proteome</keyword>
<dbReference type="KEGG" id="nav:JQS30_02985"/>
<keyword evidence="3" id="KW-0479">Metal-binding</keyword>
<evidence type="ECO:0000256" key="4">
    <source>
        <dbReference type="ARBA" id="ARBA00022833"/>
    </source>
</evidence>
<proteinExistence type="inferred from homology"/>
<name>A0A895XTQ8_9ACTN</name>
<organism evidence="7 8">
    <name type="scientific">Natronoglycomyces albus</name>
    <dbReference type="NCBI Taxonomy" id="2811108"/>
    <lineage>
        <taxon>Bacteria</taxon>
        <taxon>Bacillati</taxon>
        <taxon>Actinomycetota</taxon>
        <taxon>Actinomycetes</taxon>
        <taxon>Glycomycetales</taxon>
        <taxon>Glycomycetaceae</taxon>
        <taxon>Natronoglycomyces</taxon>
    </lineage>
</organism>
<evidence type="ECO:0000256" key="1">
    <source>
        <dbReference type="ARBA" id="ARBA00001947"/>
    </source>
</evidence>
<dbReference type="RefSeq" id="WP_213171917.1">
    <property type="nucleotide sequence ID" value="NZ_CP070496.1"/>
</dbReference>
<keyword evidence="5" id="KW-0560">Oxidoreductase</keyword>
<evidence type="ECO:0000259" key="6">
    <source>
        <dbReference type="Pfam" id="PF02900"/>
    </source>
</evidence>